<dbReference type="Proteomes" id="UP000499080">
    <property type="component" value="Unassembled WGS sequence"/>
</dbReference>
<reference evidence="4 5" key="1">
    <citation type="journal article" date="2019" name="Sci. Rep.">
        <title>Orb-weaving spider Araneus ventricosus genome elucidates the spidroin gene catalogue.</title>
        <authorList>
            <person name="Kono N."/>
            <person name="Nakamura H."/>
            <person name="Ohtoshi R."/>
            <person name="Moran D.A.P."/>
            <person name="Shinohara A."/>
            <person name="Yoshida Y."/>
            <person name="Fujiwara M."/>
            <person name="Mori M."/>
            <person name="Tomita M."/>
            <person name="Arakawa K."/>
        </authorList>
    </citation>
    <scope>NUCLEOTIDE SEQUENCE [LARGE SCALE GENOMIC DNA]</scope>
</reference>
<dbReference type="EMBL" id="BGPR01116706">
    <property type="protein sequence ID" value="GBN07859.1"/>
    <property type="molecule type" value="Genomic_DNA"/>
</dbReference>
<feature type="non-terminal residue" evidence="4">
    <location>
        <position position="167"/>
    </location>
</feature>
<evidence type="ECO:0000313" key="5">
    <source>
        <dbReference type="Proteomes" id="UP000499080"/>
    </source>
</evidence>
<evidence type="ECO:0000256" key="2">
    <source>
        <dbReference type="ARBA" id="ARBA00022679"/>
    </source>
</evidence>
<evidence type="ECO:0000256" key="1">
    <source>
        <dbReference type="ARBA" id="ARBA00005771"/>
    </source>
</evidence>
<feature type="domain" description="Sulfotransferase" evidence="3">
    <location>
        <begin position="16"/>
        <end position="166"/>
    </location>
</feature>
<comment type="caution">
    <text evidence="4">The sequence shown here is derived from an EMBL/GenBank/DDBJ whole genome shotgun (WGS) entry which is preliminary data.</text>
</comment>
<accession>A0A4Y2L0F3</accession>
<keyword evidence="2 4" id="KW-0808">Transferase</keyword>
<dbReference type="OrthoDB" id="205623at2759"/>
<dbReference type="SUPFAM" id="SSF52540">
    <property type="entry name" value="P-loop containing nucleoside triphosphate hydrolases"/>
    <property type="match status" value="1"/>
</dbReference>
<sequence length="167" mass="20078">MKFRDATKTNHVFLFRTGTTWIEELVSLIYNDGDTSKVKKKMLKHRVDHLEFGRASDHLRRLRQVKSPRLLATHLPLPLIPKCLRQGKCKIIYVARNPKDNAVSYYHFHRMTVILGNYRGTWSDFLYLYMRGYLVTGSWFDHVLPYWRFHQEHPDRMFFTSFEDLKL</sequence>
<evidence type="ECO:0000259" key="3">
    <source>
        <dbReference type="Pfam" id="PF00685"/>
    </source>
</evidence>
<evidence type="ECO:0000313" key="4">
    <source>
        <dbReference type="EMBL" id="GBN07859.1"/>
    </source>
</evidence>
<protein>
    <submittedName>
        <fullName evidence="4">Sulfotransferase family cytosolic 1B member 1</fullName>
    </submittedName>
</protein>
<dbReference type="GO" id="GO:0008146">
    <property type="term" value="F:sulfotransferase activity"/>
    <property type="evidence" value="ECO:0007669"/>
    <property type="project" value="InterPro"/>
</dbReference>
<gene>
    <name evidence="4" type="primary">Sult1b1_19</name>
    <name evidence="4" type="ORF">AVEN_205407_1</name>
</gene>
<dbReference type="InterPro" id="IPR000863">
    <property type="entry name" value="Sulfotransferase_dom"/>
</dbReference>
<keyword evidence="5" id="KW-1185">Reference proteome</keyword>
<dbReference type="PANTHER" id="PTHR11783">
    <property type="entry name" value="SULFOTRANSFERASE SULT"/>
    <property type="match status" value="1"/>
</dbReference>
<proteinExistence type="inferred from homology"/>
<dbReference type="AlphaFoldDB" id="A0A4Y2L0F3"/>
<comment type="similarity">
    <text evidence="1">Belongs to the sulfotransferase 1 family.</text>
</comment>
<dbReference type="InterPro" id="IPR027417">
    <property type="entry name" value="P-loop_NTPase"/>
</dbReference>
<name>A0A4Y2L0F3_ARAVE</name>
<dbReference type="Pfam" id="PF00685">
    <property type="entry name" value="Sulfotransfer_1"/>
    <property type="match status" value="1"/>
</dbReference>
<dbReference type="Gene3D" id="3.40.50.300">
    <property type="entry name" value="P-loop containing nucleotide triphosphate hydrolases"/>
    <property type="match status" value="1"/>
</dbReference>
<organism evidence="4 5">
    <name type="scientific">Araneus ventricosus</name>
    <name type="common">Orbweaver spider</name>
    <name type="synonym">Epeira ventricosa</name>
    <dbReference type="NCBI Taxonomy" id="182803"/>
    <lineage>
        <taxon>Eukaryota</taxon>
        <taxon>Metazoa</taxon>
        <taxon>Ecdysozoa</taxon>
        <taxon>Arthropoda</taxon>
        <taxon>Chelicerata</taxon>
        <taxon>Arachnida</taxon>
        <taxon>Araneae</taxon>
        <taxon>Araneomorphae</taxon>
        <taxon>Entelegynae</taxon>
        <taxon>Araneoidea</taxon>
        <taxon>Araneidae</taxon>
        <taxon>Araneus</taxon>
    </lineage>
</organism>